<name>A0ABR2A0B4_9ROSI</name>
<dbReference type="Proteomes" id="UP001472677">
    <property type="component" value="Unassembled WGS sequence"/>
</dbReference>
<keyword evidence="2" id="KW-1185">Reference proteome</keyword>
<comment type="caution">
    <text evidence="1">The sequence shown here is derived from an EMBL/GenBank/DDBJ whole genome shotgun (WGS) entry which is preliminary data.</text>
</comment>
<evidence type="ECO:0000313" key="1">
    <source>
        <dbReference type="EMBL" id="KAK8486445.1"/>
    </source>
</evidence>
<protein>
    <submittedName>
        <fullName evidence="1">Uncharacterized protein</fullName>
    </submittedName>
</protein>
<evidence type="ECO:0000313" key="2">
    <source>
        <dbReference type="Proteomes" id="UP001472677"/>
    </source>
</evidence>
<proteinExistence type="predicted"/>
<organism evidence="1 2">
    <name type="scientific">Hibiscus sabdariffa</name>
    <name type="common">roselle</name>
    <dbReference type="NCBI Taxonomy" id="183260"/>
    <lineage>
        <taxon>Eukaryota</taxon>
        <taxon>Viridiplantae</taxon>
        <taxon>Streptophyta</taxon>
        <taxon>Embryophyta</taxon>
        <taxon>Tracheophyta</taxon>
        <taxon>Spermatophyta</taxon>
        <taxon>Magnoliopsida</taxon>
        <taxon>eudicotyledons</taxon>
        <taxon>Gunneridae</taxon>
        <taxon>Pentapetalae</taxon>
        <taxon>rosids</taxon>
        <taxon>malvids</taxon>
        <taxon>Malvales</taxon>
        <taxon>Malvaceae</taxon>
        <taxon>Malvoideae</taxon>
        <taxon>Hibiscus</taxon>
    </lineage>
</organism>
<sequence>MLQFAKSLVSKGLDVSLVTFCGNKPMAVQDYSSVKLDDPGANNLLQKKRRQLPQAWPVSTVFYMVGLPLLQAHDLPSFVYDIQVYLTFTQFLTDQFSSLENAIIRIY</sequence>
<accession>A0ABR2A0B4</accession>
<reference evidence="1 2" key="1">
    <citation type="journal article" date="2024" name="G3 (Bethesda)">
        <title>Genome assembly of Hibiscus sabdariffa L. provides insights into metabolisms of medicinal natural products.</title>
        <authorList>
            <person name="Kim T."/>
        </authorList>
    </citation>
    <scope>NUCLEOTIDE SEQUENCE [LARGE SCALE GENOMIC DNA]</scope>
    <source>
        <strain evidence="1">TK-2024</strain>
        <tissue evidence="1">Old leaves</tissue>
    </source>
</reference>
<gene>
    <name evidence="1" type="ORF">V6N12_035032</name>
</gene>
<dbReference type="EMBL" id="JBBPBM010001171">
    <property type="protein sequence ID" value="KAK8486445.1"/>
    <property type="molecule type" value="Genomic_DNA"/>
</dbReference>